<reference evidence="3 4" key="1">
    <citation type="submission" date="2019-04" db="EMBL/GenBank/DDBJ databases">
        <title>Geobacter oryzae sp. nov., ferric-reducing bacteria isolated from paddy soil.</title>
        <authorList>
            <person name="Xu Z."/>
            <person name="Masuda Y."/>
            <person name="Itoh H."/>
            <person name="Senoo K."/>
        </authorList>
    </citation>
    <scope>NUCLEOTIDE SEQUENCE [LARGE SCALE GENOMIC DNA]</scope>
    <source>
        <strain evidence="3 4">Red111</strain>
    </source>
</reference>
<dbReference type="Pfam" id="PF17425">
    <property type="entry name" value="Arylsulfotran_N"/>
    <property type="match status" value="1"/>
</dbReference>
<dbReference type="InterPro" id="IPR053143">
    <property type="entry name" value="Arylsulfate_ST"/>
</dbReference>
<evidence type="ECO:0000313" key="3">
    <source>
        <dbReference type="EMBL" id="TGU70254.1"/>
    </source>
</evidence>
<feature type="chain" id="PRO_5020511058" evidence="1">
    <location>
        <begin position="35"/>
        <end position="626"/>
    </location>
</feature>
<dbReference type="Gene3D" id="2.60.40.3100">
    <property type="entry name" value="Arylsulphate sulphotransferase monomer, N-terminal domain"/>
    <property type="match status" value="1"/>
</dbReference>
<evidence type="ECO:0000259" key="2">
    <source>
        <dbReference type="Pfam" id="PF17425"/>
    </source>
</evidence>
<evidence type="ECO:0000313" key="4">
    <source>
        <dbReference type="Proteomes" id="UP000306416"/>
    </source>
</evidence>
<feature type="domain" description="Arylsulfotransferase N-terminal" evidence="2">
    <location>
        <begin position="54"/>
        <end position="143"/>
    </location>
</feature>
<name>A0A4S1CAC7_9BACT</name>
<sequence length="626" mass="69709">MNCRKAALVKTGRVARLVLCSAMLGAAVPTMALAIGGASGAHVDYQVQGKLGEVVMNPYDLAPLTAVIKNGGFVLKDVTVRIVPKAEGQEIKYRVANKHLLTHGGIPVFGLYADYVNTVEVEYSKLFNGKWEQVKESYTLYAPPVYSEPNATKTLKAALFSGADVKKVDKKYSDRLYFVNNFLHKAGKGTRAVWNNPTGGALEWNYYPQNFIVDTKGEVRWYMKVDTIYDLKSIYNAGVMMGFKQNNDGAMSWGFGQRYVKYDILGKEVFNRELPAGYNDVSHSIDNSPNGNYFLRVASSNLKRADGRNVRTVRDVIIEVEPSTGLVKDEWRLFDILDPYRDVNMKVLDQGAVCLNIDASKAGHTMTAEELAKQDANDKFGDIVGVGPGRNWAHVNSVDHDAEDDSIIISSRHQSAVVKIGRDKQVKWIMGSPEGWKKEYLGKFLTPVDSKGNKIVCEAGGSKCPGYENDEGGFDWTWTQHTAFKIDSKSKGDIIYVSVFDNGDSRGMEQPALPSMKYSRAVIYKIDQKKMTIEQIWEFGKQRGNGWYSPVTSLTEYQTDKDSVFVYSATAGADFDIATGAFKTDPNPYIMEFNYGEKEPAVEIQLKDTTGYQAMPFSVDKAFTNK</sequence>
<dbReference type="RefSeq" id="WP_135872632.1">
    <property type="nucleotide sequence ID" value="NZ_SRSC01000005.1"/>
</dbReference>
<accession>A0A4S1CAC7</accession>
<keyword evidence="1" id="KW-0732">Signal</keyword>
<keyword evidence="3" id="KW-0808">Transferase</keyword>
<protein>
    <submittedName>
        <fullName evidence="3">Aryl-sulfate sulfotransferase</fullName>
    </submittedName>
</protein>
<proteinExistence type="predicted"/>
<organism evidence="3 4">
    <name type="scientific">Geomonas terrae</name>
    <dbReference type="NCBI Taxonomy" id="2562681"/>
    <lineage>
        <taxon>Bacteria</taxon>
        <taxon>Pseudomonadati</taxon>
        <taxon>Thermodesulfobacteriota</taxon>
        <taxon>Desulfuromonadia</taxon>
        <taxon>Geobacterales</taxon>
        <taxon>Geobacteraceae</taxon>
        <taxon>Geomonas</taxon>
    </lineage>
</organism>
<evidence type="ECO:0000256" key="1">
    <source>
        <dbReference type="SAM" id="SignalP"/>
    </source>
</evidence>
<dbReference type="PANTHER" id="PTHR35340:SF10">
    <property type="entry name" value="CYTOPLASMIC PROTEIN"/>
    <property type="match status" value="1"/>
</dbReference>
<dbReference type="EMBL" id="SRSC01000005">
    <property type="protein sequence ID" value="TGU70254.1"/>
    <property type="molecule type" value="Genomic_DNA"/>
</dbReference>
<dbReference type="AlphaFoldDB" id="A0A4S1CAC7"/>
<dbReference type="InterPro" id="IPR038477">
    <property type="entry name" value="ASST_N_sf"/>
</dbReference>
<dbReference type="PANTHER" id="PTHR35340">
    <property type="entry name" value="PQQ ENZYME REPEAT PROTEIN-RELATED"/>
    <property type="match status" value="1"/>
</dbReference>
<dbReference type="Proteomes" id="UP000306416">
    <property type="component" value="Unassembled WGS sequence"/>
</dbReference>
<dbReference type="GO" id="GO:0004062">
    <property type="term" value="F:aryl sulfotransferase activity"/>
    <property type="evidence" value="ECO:0007669"/>
    <property type="project" value="InterPro"/>
</dbReference>
<gene>
    <name evidence="3" type="ORF">E4633_18830</name>
</gene>
<dbReference type="InterPro" id="IPR035391">
    <property type="entry name" value="Arylsulfotran_N"/>
</dbReference>
<dbReference type="Pfam" id="PF05935">
    <property type="entry name" value="Arylsulfotrans"/>
    <property type="match status" value="1"/>
</dbReference>
<comment type="caution">
    <text evidence="3">The sequence shown here is derived from an EMBL/GenBank/DDBJ whole genome shotgun (WGS) entry which is preliminary data.</text>
</comment>
<feature type="signal peptide" evidence="1">
    <location>
        <begin position="1"/>
        <end position="34"/>
    </location>
</feature>
<keyword evidence="4" id="KW-1185">Reference proteome</keyword>
<dbReference type="InterPro" id="IPR010262">
    <property type="entry name" value="Arylsulfotransferase_bact"/>
</dbReference>